<dbReference type="Proteomes" id="UP000028926">
    <property type="component" value="Chromosome"/>
</dbReference>
<dbReference type="KEGG" id="paca:ID47_00605"/>
<keyword evidence="2" id="KW-1185">Reference proteome</keyword>
<accession>A0A077AU85</accession>
<sequence length="189" mass="21104">MSHNYTQYGSIPLVGDQNVSIPVVDPRIKHLNSVTTPEWMISIDKLLSSNIEGYETFTELYGWFAEQARLTKGSTASQLFSTSAVQHSNILIVIPNGLYLPMLETIMNTGSNLSAIKIVRLANITDLKIPIQEVDYTNCKVESIQQKLDEIILSIRPETRMNTVIQYAQDGSKLGQNVSFFDYVTGKAT</sequence>
<dbReference type="AlphaFoldDB" id="A0A077AU85"/>
<proteinExistence type="predicted"/>
<dbReference type="eggNOG" id="ENOG5032ICY">
    <property type="taxonomic scope" value="Bacteria"/>
</dbReference>
<evidence type="ECO:0000313" key="2">
    <source>
        <dbReference type="Proteomes" id="UP000028926"/>
    </source>
</evidence>
<gene>
    <name evidence="1" type="ORF">ID47_00605</name>
</gene>
<evidence type="ECO:0000313" key="1">
    <source>
        <dbReference type="EMBL" id="AIK95579.1"/>
    </source>
</evidence>
<name>A0A077AU85_9PROT</name>
<dbReference type="OrthoDB" id="8478426at2"/>
<dbReference type="EMBL" id="CP008941">
    <property type="protein sequence ID" value="AIK95579.1"/>
    <property type="molecule type" value="Genomic_DNA"/>
</dbReference>
<dbReference type="RefSeq" id="WP_038462781.1">
    <property type="nucleotide sequence ID" value="NZ_CP008941.1"/>
</dbReference>
<organism evidence="1 2">
    <name type="scientific">Candidatus Odyssella acanthamoebae</name>
    <dbReference type="NCBI Taxonomy" id="91604"/>
    <lineage>
        <taxon>Bacteria</taxon>
        <taxon>Pseudomonadati</taxon>
        <taxon>Pseudomonadota</taxon>
        <taxon>Alphaproteobacteria</taxon>
        <taxon>Holosporales</taxon>
        <taxon>Candidatus Paracaedibacteraceae</taxon>
        <taxon>Candidatus Odyssella</taxon>
    </lineage>
</organism>
<dbReference type="HOGENOM" id="CLU_1432164_0_0_5"/>
<dbReference type="STRING" id="91604.ID47_00605"/>
<protein>
    <submittedName>
        <fullName evidence="1">Uncharacterized protein</fullName>
    </submittedName>
</protein>
<reference evidence="1 2" key="1">
    <citation type="submission" date="2014-07" db="EMBL/GenBank/DDBJ databases">
        <title>Comparative genomic insights into amoeba endosymbionts belonging to the families of Holosporaceae and Candidatus Midichloriaceae within Rickettsiales.</title>
        <authorList>
            <person name="Wang Z."/>
            <person name="Wu M."/>
        </authorList>
    </citation>
    <scope>NUCLEOTIDE SEQUENCE [LARGE SCALE GENOMIC DNA]</scope>
    <source>
        <strain evidence="1">PRA3</strain>
    </source>
</reference>